<dbReference type="GO" id="GO:0030089">
    <property type="term" value="C:phycobilisome"/>
    <property type="evidence" value="ECO:0007669"/>
    <property type="project" value="UniProtKB-UniRule"/>
</dbReference>
<dbReference type="InterPro" id="IPR008213">
    <property type="entry name" value="CpcD-like_dom"/>
</dbReference>
<dbReference type="Pfam" id="PF00427">
    <property type="entry name" value="PBS_linker_poly"/>
    <property type="match status" value="1"/>
</dbReference>
<dbReference type="PROSITE" id="PS51441">
    <property type="entry name" value="CPCD_LIKE"/>
    <property type="match status" value="1"/>
</dbReference>
<dbReference type="EMBL" id="JADEXP010000139">
    <property type="protein sequence ID" value="MBE9068075.1"/>
    <property type="molecule type" value="Genomic_DNA"/>
</dbReference>
<keyword evidence="11" id="KW-1185">Reference proteome</keyword>
<keyword evidence="5" id="KW-0793">Thylakoid</keyword>
<feature type="domain" description="PBS-linker" evidence="9">
    <location>
        <begin position="1"/>
        <end position="163"/>
    </location>
</feature>
<dbReference type="InterPro" id="IPR001297">
    <property type="entry name" value="PBS_linker_dom"/>
</dbReference>
<comment type="subcellular location">
    <subcellularLocation>
        <location evidence="1">Cellular thylakoid membrane</location>
        <topology evidence="1">Peripheral membrane protein</topology>
        <orientation evidence="1">Cytoplasmic side</orientation>
    </subcellularLocation>
</comment>
<keyword evidence="3" id="KW-0042">Antenna complex</keyword>
<evidence type="ECO:0000259" key="8">
    <source>
        <dbReference type="PROSITE" id="PS51441"/>
    </source>
</evidence>
<dbReference type="InterPro" id="IPR038255">
    <property type="entry name" value="PBS_linker_sf"/>
</dbReference>
<dbReference type="PANTHER" id="PTHR34011">
    <property type="entry name" value="PHYCOBILISOME 32.1 KDA LINKER POLYPEPTIDE, PHYCOCYANIN-ASSOCIATED, ROD 2-RELATED"/>
    <property type="match status" value="1"/>
</dbReference>
<dbReference type="RefSeq" id="WP_193994027.1">
    <property type="nucleotide sequence ID" value="NZ_JADEXP010000139.1"/>
</dbReference>
<comment type="similarity">
    <text evidence="7">Belongs to the phycobilisome linker protein family.</text>
</comment>
<evidence type="ECO:0000256" key="7">
    <source>
        <dbReference type="PROSITE-ProRule" id="PRU00775"/>
    </source>
</evidence>
<feature type="domain" description="CpcD-like" evidence="8">
    <location>
        <begin position="195"/>
        <end position="245"/>
    </location>
</feature>
<comment type="caution">
    <text evidence="10">The sequence shown here is derived from an EMBL/GenBank/DDBJ whole genome shotgun (WGS) entry which is preliminary data.</text>
</comment>
<accession>A0A929F6A8</accession>
<sequence length="246" mass="27594">MTTFELWPVSSSTDKQAVINAVYRHVLGNPHVMDSERLVTAESQLCDGSLSVRDFVRAVGKSDFYRSRYFEKCAPYRFVELNFMHFLGRAPESQAELSEHIRRCVEEGYDAEIDSYIDSDEYQARFGENVVPFYNASVTQVGQSQVSYNRIFALDRGPAQVSSAVKSAQLVSQVAGAEKGNKVKRAATNLNSGTTKRFKIKTTAAKFDAPRRVSMNEYIVSADKMTPQIQRIHRTGAKIVSITEIV</sequence>
<evidence type="ECO:0000256" key="2">
    <source>
        <dbReference type="ARBA" id="ARBA00022531"/>
    </source>
</evidence>
<protein>
    <submittedName>
        <fullName evidence="10">Phycobilisome rod-core linker polypeptide</fullName>
    </submittedName>
</protein>
<evidence type="ECO:0000256" key="1">
    <source>
        <dbReference type="ARBA" id="ARBA00004445"/>
    </source>
</evidence>
<organism evidence="10 11">
    <name type="scientific">Leptolyngbya cf. ectocarpi LEGE 11479</name>
    <dbReference type="NCBI Taxonomy" id="1828722"/>
    <lineage>
        <taxon>Bacteria</taxon>
        <taxon>Bacillati</taxon>
        <taxon>Cyanobacteriota</taxon>
        <taxon>Cyanophyceae</taxon>
        <taxon>Leptolyngbyales</taxon>
        <taxon>Leptolyngbyaceae</taxon>
        <taxon>Leptolyngbya group</taxon>
        <taxon>Leptolyngbya</taxon>
    </lineage>
</organism>
<evidence type="ECO:0000313" key="11">
    <source>
        <dbReference type="Proteomes" id="UP000615026"/>
    </source>
</evidence>
<evidence type="ECO:0000256" key="4">
    <source>
        <dbReference type="ARBA" id="ARBA00022738"/>
    </source>
</evidence>
<proteinExistence type="inferred from homology"/>
<keyword evidence="2" id="KW-0602">Photosynthesis</keyword>
<dbReference type="PIRSF" id="PIRSF005898">
    <property type="entry name" value="Phycobilisome_CpeC/CpcI"/>
    <property type="match status" value="1"/>
</dbReference>
<reference evidence="10" key="1">
    <citation type="submission" date="2020-10" db="EMBL/GenBank/DDBJ databases">
        <authorList>
            <person name="Castelo-Branco R."/>
            <person name="Eusebio N."/>
            <person name="Adriana R."/>
            <person name="Vieira A."/>
            <person name="Brugerolle De Fraissinette N."/>
            <person name="Rezende De Castro R."/>
            <person name="Schneider M.P."/>
            <person name="Vasconcelos V."/>
            <person name="Leao P.N."/>
        </authorList>
    </citation>
    <scope>NUCLEOTIDE SEQUENCE</scope>
    <source>
        <strain evidence="10">LEGE 11479</strain>
    </source>
</reference>
<evidence type="ECO:0000256" key="3">
    <source>
        <dbReference type="ARBA" id="ARBA00022549"/>
    </source>
</evidence>
<dbReference type="AlphaFoldDB" id="A0A929F6A8"/>
<dbReference type="Proteomes" id="UP000615026">
    <property type="component" value="Unassembled WGS sequence"/>
</dbReference>
<dbReference type="SMART" id="SM01094">
    <property type="entry name" value="CpcD"/>
    <property type="match status" value="1"/>
</dbReference>
<evidence type="ECO:0000259" key="9">
    <source>
        <dbReference type="PROSITE" id="PS51445"/>
    </source>
</evidence>
<keyword evidence="4 7" id="KW-0605">Phycobilisome</keyword>
<dbReference type="Gene3D" id="1.10.3130.20">
    <property type="entry name" value="Phycobilisome linker domain"/>
    <property type="match status" value="1"/>
</dbReference>
<name>A0A929F6A8_LEPEC</name>
<dbReference type="PANTHER" id="PTHR34011:SF6">
    <property type="entry name" value="PHYCOBILIPROTEIN APCE"/>
    <property type="match status" value="1"/>
</dbReference>
<evidence type="ECO:0000256" key="6">
    <source>
        <dbReference type="ARBA" id="ARBA00023136"/>
    </source>
</evidence>
<dbReference type="GO" id="GO:0031676">
    <property type="term" value="C:plasma membrane-derived thylakoid membrane"/>
    <property type="evidence" value="ECO:0007669"/>
    <property type="project" value="UniProtKB-SubCell"/>
</dbReference>
<dbReference type="Pfam" id="PF01383">
    <property type="entry name" value="CpcD"/>
    <property type="match status" value="1"/>
</dbReference>
<gene>
    <name evidence="10" type="ORF">IQ260_15595</name>
</gene>
<evidence type="ECO:0000256" key="5">
    <source>
        <dbReference type="ARBA" id="ARBA00023078"/>
    </source>
</evidence>
<keyword evidence="6" id="KW-0472">Membrane</keyword>
<evidence type="ECO:0000313" key="10">
    <source>
        <dbReference type="EMBL" id="MBE9068075.1"/>
    </source>
</evidence>
<dbReference type="PROSITE" id="PS51445">
    <property type="entry name" value="PBS_LINKER"/>
    <property type="match status" value="1"/>
</dbReference>
<dbReference type="GO" id="GO:0015979">
    <property type="term" value="P:photosynthesis"/>
    <property type="evidence" value="ECO:0007669"/>
    <property type="project" value="UniProtKB-KW"/>
</dbReference>
<dbReference type="InterPro" id="IPR016470">
    <property type="entry name" value="Phycobilisome"/>
</dbReference>